<gene>
    <name evidence="1" type="ORF">PACLA_8A063152</name>
</gene>
<reference evidence="1" key="1">
    <citation type="submission" date="2020-04" db="EMBL/GenBank/DDBJ databases">
        <authorList>
            <person name="Alioto T."/>
            <person name="Alioto T."/>
            <person name="Gomez Garrido J."/>
        </authorList>
    </citation>
    <scope>NUCLEOTIDE SEQUENCE</scope>
    <source>
        <strain evidence="1">A484AB</strain>
    </source>
</reference>
<name>A0A6S7FWM3_PARCT</name>
<organism evidence="1 2">
    <name type="scientific">Paramuricea clavata</name>
    <name type="common">Red gorgonian</name>
    <name type="synonym">Violescent sea-whip</name>
    <dbReference type="NCBI Taxonomy" id="317549"/>
    <lineage>
        <taxon>Eukaryota</taxon>
        <taxon>Metazoa</taxon>
        <taxon>Cnidaria</taxon>
        <taxon>Anthozoa</taxon>
        <taxon>Octocorallia</taxon>
        <taxon>Malacalcyonacea</taxon>
        <taxon>Plexauridae</taxon>
        <taxon>Paramuricea</taxon>
    </lineage>
</organism>
<dbReference type="EMBL" id="CACRXK020000271">
    <property type="protein sequence ID" value="CAB3980226.1"/>
    <property type="molecule type" value="Genomic_DNA"/>
</dbReference>
<protein>
    <submittedName>
        <fullName evidence="1">Uncharacterized protein</fullName>
    </submittedName>
</protein>
<keyword evidence="2" id="KW-1185">Reference proteome</keyword>
<dbReference type="AlphaFoldDB" id="A0A6S7FWM3"/>
<sequence>MGKAYPELCASTHEWAKKTKEQMLHDTFLGAIDNAMSQKIKSDSKHRDLKLTQLSEELGRSARASLSEDLLEPVYRTASPKVNLEIFVNAAGKKAIIKTGFWSWTLWENWVIVEHKRKIGNNRWDPALITTGSSCDIRVAKNRDIKSFEKLFIWGKLQDKKADFTGDSNIEGTERFHQRTGLLTAPIKISAEIMNDENKIAICEPEYY</sequence>
<evidence type="ECO:0000313" key="2">
    <source>
        <dbReference type="Proteomes" id="UP001152795"/>
    </source>
</evidence>
<proteinExistence type="predicted"/>
<dbReference type="Proteomes" id="UP001152795">
    <property type="component" value="Unassembled WGS sequence"/>
</dbReference>
<accession>A0A6S7FWM3</accession>
<comment type="caution">
    <text evidence="1">The sequence shown here is derived from an EMBL/GenBank/DDBJ whole genome shotgun (WGS) entry which is preliminary data.</text>
</comment>
<evidence type="ECO:0000313" key="1">
    <source>
        <dbReference type="EMBL" id="CAB3980226.1"/>
    </source>
</evidence>